<comment type="caution">
    <text evidence="3">The sequence shown here is derived from an EMBL/GenBank/DDBJ whole genome shotgun (WGS) entry which is preliminary data.</text>
</comment>
<dbReference type="PANTHER" id="PTHR40407">
    <property type="entry name" value="MEMBRANE PROTEIN-LIKE PROTEIN"/>
    <property type="match status" value="1"/>
</dbReference>
<dbReference type="AlphaFoldDB" id="A0A538UCF3"/>
<dbReference type="EMBL" id="VBPB01000058">
    <property type="protein sequence ID" value="TMQ73591.1"/>
    <property type="molecule type" value="Genomic_DNA"/>
</dbReference>
<dbReference type="PANTHER" id="PTHR40407:SF1">
    <property type="entry name" value="HEPARAN-ALPHA-GLUCOSAMINIDE N-ACETYLTRANSFERASE CATALYTIC DOMAIN-CONTAINING PROTEIN"/>
    <property type="match status" value="1"/>
</dbReference>
<proteinExistence type="predicted"/>
<feature type="transmembrane region" description="Helical" evidence="1">
    <location>
        <begin position="205"/>
        <end position="225"/>
    </location>
</feature>
<feature type="transmembrane region" description="Helical" evidence="1">
    <location>
        <begin position="37"/>
        <end position="59"/>
    </location>
</feature>
<protein>
    <submittedName>
        <fullName evidence="3">DUF1624 domain-containing protein</fullName>
    </submittedName>
</protein>
<dbReference type="Proteomes" id="UP000319771">
    <property type="component" value="Unassembled WGS sequence"/>
</dbReference>
<feature type="transmembrane region" description="Helical" evidence="1">
    <location>
        <begin position="172"/>
        <end position="193"/>
    </location>
</feature>
<organism evidence="3 4">
    <name type="scientific">Eiseniibacteriota bacterium</name>
    <dbReference type="NCBI Taxonomy" id="2212470"/>
    <lineage>
        <taxon>Bacteria</taxon>
        <taxon>Candidatus Eiseniibacteriota</taxon>
    </lineage>
</organism>
<accession>A0A538UCF3</accession>
<name>A0A538UCF3_UNCEI</name>
<feature type="transmembrane region" description="Helical" evidence="1">
    <location>
        <begin position="290"/>
        <end position="314"/>
    </location>
</feature>
<evidence type="ECO:0000313" key="4">
    <source>
        <dbReference type="Proteomes" id="UP000319771"/>
    </source>
</evidence>
<feature type="transmembrane region" description="Helical" evidence="1">
    <location>
        <begin position="334"/>
        <end position="356"/>
    </location>
</feature>
<reference evidence="3 4" key="1">
    <citation type="journal article" date="2019" name="Nat. Microbiol.">
        <title>Mediterranean grassland soil C-N compound turnover is dependent on rainfall and depth, and is mediated by genomically divergent microorganisms.</title>
        <authorList>
            <person name="Diamond S."/>
            <person name="Andeer P.F."/>
            <person name="Li Z."/>
            <person name="Crits-Christoph A."/>
            <person name="Burstein D."/>
            <person name="Anantharaman K."/>
            <person name="Lane K.R."/>
            <person name="Thomas B.C."/>
            <person name="Pan C."/>
            <person name="Northen T.R."/>
            <person name="Banfield J.F."/>
        </authorList>
    </citation>
    <scope>NUCLEOTIDE SEQUENCE [LARGE SCALE GENOMIC DNA]</scope>
    <source>
        <strain evidence="3">WS_11</strain>
    </source>
</reference>
<evidence type="ECO:0000256" key="1">
    <source>
        <dbReference type="SAM" id="Phobius"/>
    </source>
</evidence>
<sequence length="368" mass="41601">MVVMALDHVRNHLHRGAESFDPTDLTRASAALFLTRWVTHFCAPVFVFLAGTGAFLWGAKGRSKDELCRYLWTRGLWLVVLELTVVNWEWRFGIRFDFIFAQVIWALGWSMIVLSLLVRLPVPAIGAFGWWMILGHNLFDGVTSERFGVFAPLWTVLHVQAPIVWAPGHTLLIMYPLVPWIGVMAAGYAFGAWMANEHPKRRRRILAVGALLLMVFAELRAYNFYGDPHPWSRQEDALYTALSFVNCQKYPPSLLFLLMTLGPALVLLGLMDRRVPALARPLIVFGRVPLFNYVVHLFLIDLVTAAFAIARYGARVREVMAHGPPPDYGYGLPVVYAVWVGVVLALYPVCGWYAGVKARSRSRLLSYL</sequence>
<feature type="transmembrane region" description="Helical" evidence="1">
    <location>
        <begin position="71"/>
        <end position="90"/>
    </location>
</feature>
<dbReference type="Pfam" id="PF07786">
    <property type="entry name" value="HGSNAT_cat"/>
    <property type="match status" value="1"/>
</dbReference>
<evidence type="ECO:0000259" key="2">
    <source>
        <dbReference type="Pfam" id="PF07786"/>
    </source>
</evidence>
<feature type="transmembrane region" description="Helical" evidence="1">
    <location>
        <begin position="250"/>
        <end position="270"/>
    </location>
</feature>
<feature type="domain" description="Heparan-alpha-glucosaminide N-acetyltransferase catalytic" evidence="2">
    <location>
        <begin position="32"/>
        <end position="204"/>
    </location>
</feature>
<keyword evidence="1" id="KW-1133">Transmembrane helix</keyword>
<gene>
    <name evidence="3" type="ORF">E6K81_04000</name>
</gene>
<keyword evidence="1" id="KW-0472">Membrane</keyword>
<dbReference type="InterPro" id="IPR012429">
    <property type="entry name" value="HGSNAT_cat"/>
</dbReference>
<feature type="transmembrane region" description="Helical" evidence="1">
    <location>
        <begin position="102"/>
        <end position="135"/>
    </location>
</feature>
<evidence type="ECO:0000313" key="3">
    <source>
        <dbReference type="EMBL" id="TMQ73591.1"/>
    </source>
</evidence>
<keyword evidence="1" id="KW-0812">Transmembrane</keyword>
<feature type="transmembrane region" description="Helical" evidence="1">
    <location>
        <begin position="147"/>
        <end position="166"/>
    </location>
</feature>